<feature type="compositionally biased region" description="Low complexity" evidence="5">
    <location>
        <begin position="436"/>
        <end position="447"/>
    </location>
</feature>
<feature type="domain" description="RING-type" evidence="6">
    <location>
        <begin position="162"/>
        <end position="219"/>
    </location>
</feature>
<dbReference type="Gene3D" id="3.30.60.90">
    <property type="match status" value="1"/>
</dbReference>
<feature type="domain" description="ZZ-type" evidence="7">
    <location>
        <begin position="245"/>
        <end position="298"/>
    </location>
</feature>
<dbReference type="Pfam" id="PF13639">
    <property type="entry name" value="zf-RING_2"/>
    <property type="match status" value="1"/>
</dbReference>
<evidence type="ECO:0000256" key="4">
    <source>
        <dbReference type="PROSITE-ProRule" id="PRU00228"/>
    </source>
</evidence>
<dbReference type="EMBL" id="NIVC01002036">
    <property type="protein sequence ID" value="PAA61398.1"/>
    <property type="molecule type" value="Genomic_DNA"/>
</dbReference>
<evidence type="ECO:0000256" key="2">
    <source>
        <dbReference type="ARBA" id="ARBA00022771"/>
    </source>
</evidence>
<dbReference type="PROSITE" id="PS50135">
    <property type="entry name" value="ZF_ZZ_2"/>
    <property type="match status" value="1"/>
</dbReference>
<name>A0A267EIR9_9PLAT</name>
<feature type="region of interest" description="Disordered" evidence="5">
    <location>
        <begin position="489"/>
        <end position="541"/>
    </location>
</feature>
<dbReference type="InterPro" id="IPR001841">
    <property type="entry name" value="Znf_RING"/>
</dbReference>
<dbReference type="SMART" id="SM00291">
    <property type="entry name" value="ZnF_ZZ"/>
    <property type="match status" value="1"/>
</dbReference>
<dbReference type="GO" id="GO:0061630">
    <property type="term" value="F:ubiquitin protein ligase activity"/>
    <property type="evidence" value="ECO:0007669"/>
    <property type="project" value="InterPro"/>
</dbReference>
<evidence type="ECO:0000259" key="8">
    <source>
        <dbReference type="PROSITE" id="PS50966"/>
    </source>
</evidence>
<feature type="non-terminal residue" evidence="9">
    <location>
        <position position="1"/>
    </location>
</feature>
<evidence type="ECO:0000256" key="5">
    <source>
        <dbReference type="SAM" id="MobiDB-lite"/>
    </source>
</evidence>
<sequence>TMSRSTPYRRTISDTVNWRQEQALGATIFILREIGPTGFLLQEDGSPKHIKVLIGDPHHCSCSEFRRDRDLCRHICWLLLRRFRIDRDDPLSWQAGLVEREINGLLTGARRRRSAAAAAASTAAASGSSNGGAADAEDGSKRPNPAASAEAAQRPISEEDVCPICQEELLASRLPVTYCRLTCGNSIHMRCMHVWTTHQKKQQQGAAAANVNIACPMCRGDFAPYALLMQELGNASAAKQAVVTAHKIACSGCGEAAVLGKLYRCSVCRDFHMCQRCFNSPHVHPQQHNSQRPAGGASVSMFQFRERPGQQWRPVDRLAGIGVPLSVAGLLQSRPGDFGEADYEALMALDAPVAGSHLTESALGRLRHWTVQRGHTLTRPGRQCPLCLMAFLPGQQVRQLAPCRHVMHSGCIDPLLLHRSCLCPLDSIEVKPPEPQQQRQQRQQSQQNNFSASSGSTQFQVQGLQLSGNRLLSSASSTSSTIAHLPPLPAAAASQHSRRSRPAAAPVAFGRGGGGGEVGGRRSRSSDGRRQSGGSGGASGLNLELTALHL</sequence>
<accession>A0A267EIR9</accession>
<feature type="domain" description="RING-type" evidence="6">
    <location>
        <begin position="384"/>
        <end position="427"/>
    </location>
</feature>
<dbReference type="OrthoDB" id="8062037at2759"/>
<dbReference type="Gene3D" id="3.30.40.10">
    <property type="entry name" value="Zinc/RING finger domain, C3HC4 (zinc finger)"/>
    <property type="match status" value="2"/>
</dbReference>
<evidence type="ECO:0000313" key="9">
    <source>
        <dbReference type="EMBL" id="PAA61398.1"/>
    </source>
</evidence>
<organism evidence="9 10">
    <name type="scientific">Macrostomum lignano</name>
    <dbReference type="NCBI Taxonomy" id="282301"/>
    <lineage>
        <taxon>Eukaryota</taxon>
        <taxon>Metazoa</taxon>
        <taxon>Spiralia</taxon>
        <taxon>Lophotrochozoa</taxon>
        <taxon>Platyhelminthes</taxon>
        <taxon>Rhabditophora</taxon>
        <taxon>Macrostomorpha</taxon>
        <taxon>Macrostomida</taxon>
        <taxon>Macrostomidae</taxon>
        <taxon>Macrostomum</taxon>
    </lineage>
</organism>
<feature type="compositionally biased region" description="Polar residues" evidence="5">
    <location>
        <begin position="448"/>
        <end position="458"/>
    </location>
</feature>
<evidence type="ECO:0000259" key="7">
    <source>
        <dbReference type="PROSITE" id="PS50135"/>
    </source>
</evidence>
<dbReference type="CDD" id="cd16494">
    <property type="entry name" value="RING-CH-C4HC3_ZSWM2"/>
    <property type="match status" value="1"/>
</dbReference>
<keyword evidence="3" id="KW-0862">Zinc</keyword>
<feature type="region of interest" description="Disordered" evidence="5">
    <location>
        <begin position="121"/>
        <end position="154"/>
    </location>
</feature>
<keyword evidence="2 4" id="KW-0863">Zinc-finger</keyword>
<dbReference type="InterPro" id="IPR000433">
    <property type="entry name" value="Znf_ZZ"/>
</dbReference>
<dbReference type="PROSITE" id="PS50966">
    <property type="entry name" value="ZF_SWIM"/>
    <property type="match status" value="1"/>
</dbReference>
<protein>
    <recommendedName>
        <fullName evidence="11">SWIM-type domain-containing protein</fullName>
    </recommendedName>
</protein>
<dbReference type="InterPro" id="IPR007527">
    <property type="entry name" value="Znf_SWIM"/>
</dbReference>
<dbReference type="Pfam" id="PF04434">
    <property type="entry name" value="SWIM"/>
    <property type="match status" value="1"/>
</dbReference>
<dbReference type="PROSITE" id="PS50089">
    <property type="entry name" value="ZF_RING_2"/>
    <property type="match status" value="2"/>
</dbReference>
<keyword evidence="1" id="KW-0479">Metal-binding</keyword>
<dbReference type="InterPro" id="IPR043145">
    <property type="entry name" value="Znf_ZZ_sf"/>
</dbReference>
<dbReference type="InterPro" id="IPR013083">
    <property type="entry name" value="Znf_RING/FYVE/PHD"/>
</dbReference>
<feature type="region of interest" description="Disordered" evidence="5">
    <location>
        <begin position="432"/>
        <end position="458"/>
    </location>
</feature>
<comment type="caution">
    <text evidence="9">The sequence shown here is derived from an EMBL/GenBank/DDBJ whole genome shotgun (WGS) entry which is preliminary data.</text>
</comment>
<reference evidence="9 10" key="1">
    <citation type="submission" date="2017-06" db="EMBL/GenBank/DDBJ databases">
        <title>A platform for efficient transgenesis in Macrostomum lignano, a flatworm model organism for stem cell research.</title>
        <authorList>
            <person name="Berezikov E."/>
        </authorList>
    </citation>
    <scope>NUCLEOTIDE SEQUENCE [LARGE SCALE GENOMIC DNA]</scope>
    <source>
        <strain evidence="9">DV1</strain>
        <tissue evidence="9">Whole organism</tissue>
    </source>
</reference>
<proteinExistence type="predicted"/>
<dbReference type="InterPro" id="IPR039903">
    <property type="entry name" value="Zswim2"/>
</dbReference>
<dbReference type="Proteomes" id="UP000215902">
    <property type="component" value="Unassembled WGS sequence"/>
</dbReference>
<keyword evidence="10" id="KW-1185">Reference proteome</keyword>
<evidence type="ECO:0000256" key="1">
    <source>
        <dbReference type="ARBA" id="ARBA00022723"/>
    </source>
</evidence>
<evidence type="ECO:0000259" key="6">
    <source>
        <dbReference type="PROSITE" id="PS50089"/>
    </source>
</evidence>
<dbReference type="GO" id="GO:0008270">
    <property type="term" value="F:zinc ion binding"/>
    <property type="evidence" value="ECO:0007669"/>
    <property type="project" value="UniProtKB-KW"/>
</dbReference>
<feature type="compositionally biased region" description="Low complexity" evidence="5">
    <location>
        <begin position="121"/>
        <end position="134"/>
    </location>
</feature>
<dbReference type="AlphaFoldDB" id="A0A267EIR9"/>
<evidence type="ECO:0000256" key="3">
    <source>
        <dbReference type="ARBA" id="ARBA00022833"/>
    </source>
</evidence>
<dbReference type="SMART" id="SM00184">
    <property type="entry name" value="RING"/>
    <property type="match status" value="2"/>
</dbReference>
<gene>
    <name evidence="9" type="ORF">BOX15_Mlig013430g1</name>
</gene>
<feature type="domain" description="SWIM-type" evidence="8">
    <location>
        <begin position="50"/>
        <end position="83"/>
    </location>
</feature>
<dbReference type="Pfam" id="PF00569">
    <property type="entry name" value="ZZ"/>
    <property type="match status" value="1"/>
</dbReference>
<evidence type="ECO:0008006" key="11">
    <source>
        <dbReference type="Google" id="ProtNLM"/>
    </source>
</evidence>
<dbReference type="PANTHER" id="PTHR21540:SF3">
    <property type="entry name" value="E3 UBIQUITIN-PROTEIN LIGASE ZSWIM2"/>
    <property type="match status" value="1"/>
</dbReference>
<dbReference type="SUPFAM" id="SSF57850">
    <property type="entry name" value="RING/U-box"/>
    <property type="match status" value="3"/>
</dbReference>
<evidence type="ECO:0000313" key="10">
    <source>
        <dbReference type="Proteomes" id="UP000215902"/>
    </source>
</evidence>
<dbReference type="STRING" id="282301.A0A267EIR9"/>
<dbReference type="PANTHER" id="PTHR21540">
    <property type="entry name" value="RING FINGER AND SWIM DOMAIN-CONTAINING PROTEIN 2"/>
    <property type="match status" value="1"/>
</dbReference>